<dbReference type="Pfam" id="PF06841">
    <property type="entry name" value="Phage_T4_gp19"/>
    <property type="match status" value="1"/>
</dbReference>
<dbReference type="InterPro" id="IPR011747">
    <property type="entry name" value="CHP02241"/>
</dbReference>
<dbReference type="PANTHER" id="PTHR38009">
    <property type="entry name" value="CONSERVED HYPOTHETICAL PHAGE TAIL PROTEIN"/>
    <property type="match status" value="1"/>
</dbReference>
<protein>
    <submittedName>
        <fullName evidence="1">Phage tail protein</fullName>
    </submittedName>
</protein>
<accession>A0A6C2CEM9</accession>
<dbReference type="AlphaFoldDB" id="A0A6C2CEM9"/>
<dbReference type="Proteomes" id="UP000389128">
    <property type="component" value="Unassembled WGS sequence"/>
</dbReference>
<dbReference type="PANTHER" id="PTHR38009:SF1">
    <property type="entry name" value="CONSERVED HYPOTHETICAL PHAGE TAIL PROTEIN"/>
    <property type="match status" value="1"/>
</dbReference>
<name>A0A6C2CEM9_9RHOO</name>
<keyword evidence="2" id="KW-1185">Reference proteome</keyword>
<dbReference type="EMBL" id="SDKK01000032">
    <property type="protein sequence ID" value="TYC52424.1"/>
    <property type="molecule type" value="Genomic_DNA"/>
</dbReference>
<reference evidence="1 2" key="1">
    <citation type="submission" date="2019-01" db="EMBL/GenBank/DDBJ databases">
        <title>Zoogloea oleivorans genome sequencing and assembly.</title>
        <authorList>
            <person name="Tancsics A."/>
            <person name="Farkas M."/>
            <person name="Kriszt B."/>
            <person name="Maroti G."/>
            <person name="Horvath B."/>
        </authorList>
    </citation>
    <scope>NUCLEOTIDE SEQUENCE [LARGE SCALE GENOMIC DNA]</scope>
    <source>
        <strain evidence="1 2">Buc</strain>
    </source>
</reference>
<dbReference type="RefSeq" id="WP_148581329.1">
    <property type="nucleotide sequence ID" value="NZ_SDKK01000032.1"/>
</dbReference>
<gene>
    <name evidence="1" type="ORF">ETQ85_22665</name>
</gene>
<sequence length="147" mass="16785">MYTPPVGFHFKVEVLGLARALDDDVRFTDVGGLSFELAAEEVPEGGENRFIQRYPQRAKYPDLVLKRGLLKSSAIWDWTRDCIENLDIHPKNVDVKLLNEKHEPLMTWHLIGAYPVKWAVSDLSASSNAYVVETLQLAYQYFTVDKS</sequence>
<dbReference type="InterPro" id="IPR010667">
    <property type="entry name" value="Phage_T4_Gp19"/>
</dbReference>
<comment type="caution">
    <text evidence="1">The sequence shown here is derived from an EMBL/GenBank/DDBJ whole genome shotgun (WGS) entry which is preliminary data.</text>
</comment>
<organism evidence="1 2">
    <name type="scientific">Zoogloea oleivorans</name>
    <dbReference type="NCBI Taxonomy" id="1552750"/>
    <lineage>
        <taxon>Bacteria</taxon>
        <taxon>Pseudomonadati</taxon>
        <taxon>Pseudomonadota</taxon>
        <taxon>Betaproteobacteria</taxon>
        <taxon>Rhodocyclales</taxon>
        <taxon>Zoogloeaceae</taxon>
        <taxon>Zoogloea</taxon>
    </lineage>
</organism>
<evidence type="ECO:0000313" key="2">
    <source>
        <dbReference type="Proteomes" id="UP000389128"/>
    </source>
</evidence>
<dbReference type="OrthoDB" id="9799891at2"/>
<dbReference type="GO" id="GO:0005198">
    <property type="term" value="F:structural molecule activity"/>
    <property type="evidence" value="ECO:0007669"/>
    <property type="project" value="InterPro"/>
</dbReference>
<evidence type="ECO:0000313" key="1">
    <source>
        <dbReference type="EMBL" id="TYC52424.1"/>
    </source>
</evidence>
<dbReference type="NCBIfam" id="TIGR02241">
    <property type="entry name" value="conserved hypothetical phage tail region protein"/>
    <property type="match status" value="1"/>
</dbReference>
<proteinExistence type="predicted"/>